<sequence length="109" mass="12801">MEVRLAIQNTFKRDRFKYLESIIQRSGDIGNDITHCIGATAVVQSTLLYETEYWSIKKSDQVQKIYVVEMRMLRWMCGHTSSNKIRNEDIRNKMGVASVLEKMREAKLR</sequence>
<dbReference type="AlphaFoldDB" id="A0A9J5Y362"/>
<proteinExistence type="predicted"/>
<evidence type="ECO:0000313" key="1">
    <source>
        <dbReference type="EMBL" id="KAG5594311.1"/>
    </source>
</evidence>
<gene>
    <name evidence="1" type="ORF">H5410_035543</name>
</gene>
<dbReference type="Proteomes" id="UP000824120">
    <property type="component" value="Chromosome 7"/>
</dbReference>
<accession>A0A9J5Y362</accession>
<dbReference type="OrthoDB" id="1431547at2759"/>
<dbReference type="EMBL" id="JACXVP010000007">
    <property type="protein sequence ID" value="KAG5594311.1"/>
    <property type="molecule type" value="Genomic_DNA"/>
</dbReference>
<name>A0A9J5Y362_SOLCO</name>
<evidence type="ECO:0000313" key="2">
    <source>
        <dbReference type="Proteomes" id="UP000824120"/>
    </source>
</evidence>
<dbReference type="PANTHER" id="PTHR46238:SF8">
    <property type="entry name" value="ENDONUCLEASE_EXONUCLEASE_PHOSPHATASE DOMAIN-CONTAINING PROTEIN"/>
    <property type="match status" value="1"/>
</dbReference>
<keyword evidence="2" id="KW-1185">Reference proteome</keyword>
<reference evidence="1 2" key="1">
    <citation type="submission" date="2020-09" db="EMBL/GenBank/DDBJ databases">
        <title>De no assembly of potato wild relative species, Solanum commersonii.</title>
        <authorList>
            <person name="Cho K."/>
        </authorList>
    </citation>
    <scope>NUCLEOTIDE SEQUENCE [LARGE SCALE GENOMIC DNA]</scope>
    <source>
        <strain evidence="1">LZ3.2</strain>
        <tissue evidence="1">Leaf</tissue>
    </source>
</reference>
<organism evidence="1 2">
    <name type="scientific">Solanum commersonii</name>
    <name type="common">Commerson's wild potato</name>
    <name type="synonym">Commerson's nightshade</name>
    <dbReference type="NCBI Taxonomy" id="4109"/>
    <lineage>
        <taxon>Eukaryota</taxon>
        <taxon>Viridiplantae</taxon>
        <taxon>Streptophyta</taxon>
        <taxon>Embryophyta</taxon>
        <taxon>Tracheophyta</taxon>
        <taxon>Spermatophyta</taxon>
        <taxon>Magnoliopsida</taxon>
        <taxon>eudicotyledons</taxon>
        <taxon>Gunneridae</taxon>
        <taxon>Pentapetalae</taxon>
        <taxon>asterids</taxon>
        <taxon>lamiids</taxon>
        <taxon>Solanales</taxon>
        <taxon>Solanaceae</taxon>
        <taxon>Solanoideae</taxon>
        <taxon>Solaneae</taxon>
        <taxon>Solanum</taxon>
    </lineage>
</organism>
<comment type="caution">
    <text evidence="1">The sequence shown here is derived from an EMBL/GenBank/DDBJ whole genome shotgun (WGS) entry which is preliminary data.</text>
</comment>
<protein>
    <submittedName>
        <fullName evidence="1">Uncharacterized protein</fullName>
    </submittedName>
</protein>
<dbReference type="PANTHER" id="PTHR46238">
    <property type="entry name" value="REVERSE TRANSCRIPTASE DOMAIN-CONTAINING PROTEIN"/>
    <property type="match status" value="1"/>
</dbReference>